<dbReference type="Proteomes" id="UP000215199">
    <property type="component" value="Unassembled WGS sequence"/>
</dbReference>
<evidence type="ECO:0000313" key="2">
    <source>
        <dbReference type="EMBL" id="OXM65199.1"/>
    </source>
</evidence>
<sequence>MNETTQAVDRDRVVLAIDSALRDALDTELPEITEETRLFELGLDSTGVLELLLHLEDELGHEFDSENLRMEHFQSVRSLADFVSAEMGA</sequence>
<reference evidence="3" key="1">
    <citation type="submission" date="2017-07" db="EMBL/GenBank/DDBJ databases">
        <title>Comparative genome mining reveals phylogenetic distribution patterns of secondary metabolites in Amycolatopsis.</title>
        <authorList>
            <person name="Adamek M."/>
            <person name="Alanjary M."/>
            <person name="Sales-Ortells H."/>
            <person name="Goodfellow M."/>
            <person name="Bull A.T."/>
            <person name="Kalinowski J."/>
            <person name="Ziemert N."/>
        </authorList>
    </citation>
    <scope>NUCLEOTIDE SEQUENCE [LARGE SCALE GENOMIC DNA]</scope>
    <source>
        <strain evidence="3">H5</strain>
    </source>
</reference>
<gene>
    <name evidence="2" type="ORF">CF165_22880</name>
</gene>
<name>A0A229T371_9PSEU</name>
<accession>A0A229T371</accession>
<organism evidence="2 3">
    <name type="scientific">Amycolatopsis vastitatis</name>
    <dbReference type="NCBI Taxonomy" id="1905142"/>
    <lineage>
        <taxon>Bacteria</taxon>
        <taxon>Bacillati</taxon>
        <taxon>Actinomycetota</taxon>
        <taxon>Actinomycetes</taxon>
        <taxon>Pseudonocardiales</taxon>
        <taxon>Pseudonocardiaceae</taxon>
        <taxon>Amycolatopsis</taxon>
    </lineage>
</organism>
<evidence type="ECO:0000259" key="1">
    <source>
        <dbReference type="PROSITE" id="PS50075"/>
    </source>
</evidence>
<dbReference type="RefSeq" id="WP_093949604.1">
    <property type="nucleotide sequence ID" value="NZ_NMUL01000023.1"/>
</dbReference>
<feature type="domain" description="Carrier" evidence="1">
    <location>
        <begin position="8"/>
        <end position="87"/>
    </location>
</feature>
<dbReference type="InterPro" id="IPR036736">
    <property type="entry name" value="ACP-like_sf"/>
</dbReference>
<dbReference type="OrthoDB" id="3392378at2"/>
<comment type="caution">
    <text evidence="2">The sequence shown here is derived from an EMBL/GenBank/DDBJ whole genome shotgun (WGS) entry which is preliminary data.</text>
</comment>
<evidence type="ECO:0000313" key="3">
    <source>
        <dbReference type="Proteomes" id="UP000215199"/>
    </source>
</evidence>
<dbReference type="Gene3D" id="1.10.1200.10">
    <property type="entry name" value="ACP-like"/>
    <property type="match status" value="1"/>
</dbReference>
<dbReference type="Pfam" id="PF00550">
    <property type="entry name" value="PP-binding"/>
    <property type="match status" value="1"/>
</dbReference>
<dbReference type="PROSITE" id="PS50075">
    <property type="entry name" value="CARRIER"/>
    <property type="match status" value="1"/>
</dbReference>
<dbReference type="SUPFAM" id="SSF47336">
    <property type="entry name" value="ACP-like"/>
    <property type="match status" value="1"/>
</dbReference>
<dbReference type="AlphaFoldDB" id="A0A229T371"/>
<protein>
    <submittedName>
        <fullName evidence="2">Acyl carrier protein</fullName>
    </submittedName>
</protein>
<dbReference type="EMBL" id="NMUL01000023">
    <property type="protein sequence ID" value="OXM65199.1"/>
    <property type="molecule type" value="Genomic_DNA"/>
</dbReference>
<dbReference type="InterPro" id="IPR009081">
    <property type="entry name" value="PP-bd_ACP"/>
</dbReference>
<proteinExistence type="predicted"/>
<keyword evidence="3" id="KW-1185">Reference proteome</keyword>